<keyword evidence="3" id="KW-1185">Reference proteome</keyword>
<dbReference type="Gene3D" id="1.25.40.10">
    <property type="entry name" value="Tetratricopeptide repeat domain"/>
    <property type="match status" value="1"/>
</dbReference>
<evidence type="ECO:0000313" key="2">
    <source>
        <dbReference type="EMBL" id="QOV18315.1"/>
    </source>
</evidence>
<feature type="domain" description="Glycosyltransferase 2-like" evidence="1">
    <location>
        <begin position="5"/>
        <end position="118"/>
    </location>
</feature>
<dbReference type="PANTHER" id="PTHR43630:SF2">
    <property type="entry name" value="GLYCOSYLTRANSFERASE"/>
    <property type="match status" value="1"/>
</dbReference>
<dbReference type="PANTHER" id="PTHR43630">
    <property type="entry name" value="POLY-BETA-1,6-N-ACETYL-D-GLUCOSAMINE SYNTHASE"/>
    <property type="match status" value="1"/>
</dbReference>
<dbReference type="InterPro" id="IPR011990">
    <property type="entry name" value="TPR-like_helical_dom_sf"/>
</dbReference>
<dbReference type="Gene3D" id="3.90.550.10">
    <property type="entry name" value="Spore Coat Polysaccharide Biosynthesis Protein SpsA, Chain A"/>
    <property type="match status" value="1"/>
</dbReference>
<dbReference type="GO" id="GO:0016740">
    <property type="term" value="F:transferase activity"/>
    <property type="evidence" value="ECO:0007669"/>
    <property type="project" value="UniProtKB-KW"/>
</dbReference>
<keyword evidence="2" id="KW-0808">Transferase</keyword>
<dbReference type="Proteomes" id="UP000593601">
    <property type="component" value="Chromosome"/>
</dbReference>
<gene>
    <name evidence="2" type="ORF">INP51_09800</name>
</gene>
<dbReference type="AlphaFoldDB" id="A0A7M2RDB7"/>
<reference evidence="2 3" key="1">
    <citation type="submission" date="2020-10" db="EMBL/GenBank/DDBJ databases">
        <title>Blautia liquoris sp.nov., isolated from the mud in a fermentation cellar used for the production of Chinese strong-flavoured liquor.</title>
        <authorList>
            <person name="Lu L."/>
        </authorList>
    </citation>
    <scope>NUCLEOTIDE SEQUENCE [LARGE SCALE GENOMIC DNA]</scope>
    <source>
        <strain evidence="2 3">LZLJ-3</strain>
    </source>
</reference>
<dbReference type="EMBL" id="CP063304">
    <property type="protein sequence ID" value="QOV18315.1"/>
    <property type="molecule type" value="Genomic_DNA"/>
</dbReference>
<protein>
    <submittedName>
        <fullName evidence="2">Glycosyltransferase family 2 protein</fullName>
    </submittedName>
</protein>
<organism evidence="2 3">
    <name type="scientific">Blautia liquoris</name>
    <dbReference type="NCBI Taxonomy" id="2779518"/>
    <lineage>
        <taxon>Bacteria</taxon>
        <taxon>Bacillati</taxon>
        <taxon>Bacillota</taxon>
        <taxon>Clostridia</taxon>
        <taxon>Lachnospirales</taxon>
        <taxon>Lachnospiraceae</taxon>
        <taxon>Blautia</taxon>
    </lineage>
</organism>
<dbReference type="RefSeq" id="WP_193734677.1">
    <property type="nucleotide sequence ID" value="NZ_CP063304.1"/>
</dbReference>
<evidence type="ECO:0000259" key="1">
    <source>
        <dbReference type="Pfam" id="PF00535"/>
    </source>
</evidence>
<dbReference type="CDD" id="cd02511">
    <property type="entry name" value="Beta4Glucosyltransferase"/>
    <property type="match status" value="1"/>
</dbReference>
<dbReference type="SUPFAM" id="SSF53448">
    <property type="entry name" value="Nucleotide-diphospho-sugar transferases"/>
    <property type="match status" value="1"/>
</dbReference>
<proteinExistence type="predicted"/>
<evidence type="ECO:0000313" key="3">
    <source>
        <dbReference type="Proteomes" id="UP000593601"/>
    </source>
</evidence>
<dbReference type="KEGG" id="bliq:INP51_09800"/>
<accession>A0A7M2RDB7</accession>
<sequence>MVSISLCMIVKDEEEVLARCLDSVQDIADEIVIVDTGSADRTREIASRYTDLVYDFVWIDDFAAARNFAFSRGTKDYLMWLDADDVISEKDRRDFLDLKRDLDPAVDIVMMKYHTGFDDMGNPNFSYYRERLIKNHKGYLWVSPIHEAITPSGNIIYSETGIEHRKIKASDPDRNLRIFEKMIHEGIPLDPRQQFYYAGELYYHRRYEEAKENYEVFLESEDGWLENQIEACRHLADCYHHMGQEKQELQALFYSLSLDIPRAEICCDIGRCFFDKKKYPIAVFWYKQAANTKRRDERGGFVLLDCYDYIPYLQLCVCYDRLGDYKTAQMYNEMAGKVRPDSKTYLANREYFLRRLGVH</sequence>
<name>A0A7M2RDB7_9FIRM</name>
<dbReference type="InterPro" id="IPR029044">
    <property type="entry name" value="Nucleotide-diphossugar_trans"/>
</dbReference>
<dbReference type="Pfam" id="PF00535">
    <property type="entry name" value="Glycos_transf_2"/>
    <property type="match status" value="1"/>
</dbReference>
<dbReference type="InterPro" id="IPR001173">
    <property type="entry name" value="Glyco_trans_2-like"/>
</dbReference>
<dbReference type="SUPFAM" id="SSF81901">
    <property type="entry name" value="HCP-like"/>
    <property type="match status" value="1"/>
</dbReference>